<keyword evidence="7" id="KW-1185">Reference proteome</keyword>
<dbReference type="InterPro" id="IPR000659">
    <property type="entry name" value="Pyridox_Oxase"/>
</dbReference>
<dbReference type="InterPro" id="IPR011576">
    <property type="entry name" value="Pyridox_Oxase_N"/>
</dbReference>
<evidence type="ECO:0000259" key="5">
    <source>
        <dbReference type="Pfam" id="PF01243"/>
    </source>
</evidence>
<gene>
    <name evidence="6" type="ORF">EG850_08990</name>
</gene>
<dbReference type="EMBL" id="RQVS01000009">
    <property type="protein sequence ID" value="RRJ86468.1"/>
    <property type="molecule type" value="Genomic_DNA"/>
</dbReference>
<evidence type="ECO:0000256" key="4">
    <source>
        <dbReference type="PIRSR" id="PIRSR000190-2"/>
    </source>
</evidence>
<dbReference type="SUPFAM" id="SSF50475">
    <property type="entry name" value="FMN-binding split barrel"/>
    <property type="match status" value="1"/>
</dbReference>
<dbReference type="OrthoDB" id="9780392at2"/>
<dbReference type="AlphaFoldDB" id="A0A3P3VWQ3"/>
<dbReference type="Pfam" id="PF01243">
    <property type="entry name" value="PNPOx_N"/>
    <property type="match status" value="1"/>
</dbReference>
<evidence type="ECO:0000256" key="2">
    <source>
        <dbReference type="ARBA" id="ARBA00022643"/>
    </source>
</evidence>
<keyword evidence="1" id="KW-0285">Flavoprotein</keyword>
<dbReference type="InterPro" id="IPR012349">
    <property type="entry name" value="Split_barrel_FMN-bd"/>
</dbReference>
<comment type="cofactor">
    <cofactor evidence="4">
        <name>FMN</name>
        <dbReference type="ChEBI" id="CHEBI:58210"/>
    </cofactor>
    <text evidence="4">Binds 1 FMN per subunit.</text>
</comment>
<reference evidence="6 7" key="1">
    <citation type="submission" date="2018-11" db="EMBL/GenBank/DDBJ databases">
        <title>YIM 102482-1 draft genome.</title>
        <authorList>
            <person name="Li G."/>
            <person name="Jiang Y."/>
        </authorList>
    </citation>
    <scope>NUCLEOTIDE SEQUENCE [LARGE SCALE GENOMIC DNA]</scope>
    <source>
        <strain evidence="6 7">YIM 102482-1</strain>
    </source>
</reference>
<feature type="binding site" evidence="4">
    <location>
        <begin position="67"/>
        <end position="72"/>
    </location>
    <ligand>
        <name>FMN</name>
        <dbReference type="ChEBI" id="CHEBI:58210"/>
    </ligand>
</feature>
<feature type="binding site" evidence="4">
    <location>
        <position position="88"/>
    </location>
    <ligand>
        <name>FMN</name>
        <dbReference type="ChEBI" id="CHEBI:58210"/>
    </ligand>
</feature>
<keyword evidence="3" id="KW-0560">Oxidoreductase</keyword>
<dbReference type="PIRSF" id="PIRSF000190">
    <property type="entry name" value="Pyd_amn-ph_oxd"/>
    <property type="match status" value="1"/>
</dbReference>
<dbReference type="GO" id="GO:0010181">
    <property type="term" value="F:FMN binding"/>
    <property type="evidence" value="ECO:0007669"/>
    <property type="project" value="InterPro"/>
</dbReference>
<protein>
    <submittedName>
        <fullName evidence="6">Pyridoxamine 5'-phosphate oxidase</fullName>
    </submittedName>
</protein>
<name>A0A3P3VWQ3_9MICO</name>
<keyword evidence="2 4" id="KW-0288">FMN</keyword>
<dbReference type="PANTHER" id="PTHR10851">
    <property type="entry name" value="PYRIDOXINE-5-PHOSPHATE OXIDASE"/>
    <property type="match status" value="1"/>
</dbReference>
<dbReference type="RefSeq" id="WP_124972674.1">
    <property type="nucleotide sequence ID" value="NZ_RQVS01000009.1"/>
</dbReference>
<feature type="domain" description="Pyridoxamine 5'-phosphate oxidase N-terminal" evidence="5">
    <location>
        <begin position="40"/>
        <end position="154"/>
    </location>
</feature>
<evidence type="ECO:0000313" key="6">
    <source>
        <dbReference type="EMBL" id="RRJ86468.1"/>
    </source>
</evidence>
<comment type="caution">
    <text evidence="6">The sequence shown here is derived from an EMBL/GenBank/DDBJ whole genome shotgun (WGS) entry which is preliminary data.</text>
</comment>
<sequence length="187" mass="21205">MADHLRELLRALPGFPPELPVLDPTDVPDDPMALFREWLDAAIASGARQPHAFDLLTLNAEGAPVGRVLIIKAIDERGIHFSTHASSRKGGQLEDENRASMLFFWRESGRTVRISGFATPLSDEESQRDWEQRPTYDGAPNLDWRVYALDPSEFEFMQAREDRQHVRLEYQREVDGWQHGLVATPAG</sequence>
<evidence type="ECO:0000313" key="7">
    <source>
        <dbReference type="Proteomes" id="UP000274391"/>
    </source>
</evidence>
<evidence type="ECO:0000256" key="3">
    <source>
        <dbReference type="ARBA" id="ARBA00023002"/>
    </source>
</evidence>
<dbReference type="Proteomes" id="UP000274391">
    <property type="component" value="Unassembled WGS sequence"/>
</dbReference>
<dbReference type="PANTHER" id="PTHR10851:SF0">
    <property type="entry name" value="PYRIDOXINE-5'-PHOSPHATE OXIDASE"/>
    <property type="match status" value="1"/>
</dbReference>
<evidence type="ECO:0000256" key="1">
    <source>
        <dbReference type="ARBA" id="ARBA00022630"/>
    </source>
</evidence>
<dbReference type="Gene3D" id="2.30.110.10">
    <property type="entry name" value="Electron Transport, Fmn-binding Protein, Chain A"/>
    <property type="match status" value="2"/>
</dbReference>
<proteinExistence type="predicted"/>
<dbReference type="GO" id="GO:0008615">
    <property type="term" value="P:pyridoxine biosynthetic process"/>
    <property type="evidence" value="ECO:0007669"/>
    <property type="project" value="InterPro"/>
</dbReference>
<dbReference type="GO" id="GO:0004733">
    <property type="term" value="F:pyridoxamine phosphate oxidase activity"/>
    <property type="evidence" value="ECO:0007669"/>
    <property type="project" value="InterPro"/>
</dbReference>
<accession>A0A3P3VWQ3</accession>
<feature type="binding site" evidence="4">
    <location>
        <position position="89"/>
    </location>
    <ligand>
        <name>FMN</name>
        <dbReference type="ChEBI" id="CHEBI:58210"/>
    </ligand>
</feature>
<organism evidence="6 7">
    <name type="scientific">Gulosibacter macacae</name>
    <dbReference type="NCBI Taxonomy" id="2488791"/>
    <lineage>
        <taxon>Bacteria</taxon>
        <taxon>Bacillati</taxon>
        <taxon>Actinomycetota</taxon>
        <taxon>Actinomycetes</taxon>
        <taxon>Micrococcales</taxon>
        <taxon>Microbacteriaceae</taxon>
        <taxon>Gulosibacter</taxon>
    </lineage>
</organism>